<keyword evidence="1" id="KW-0812">Transmembrane</keyword>
<accession>A0A1M7KV61</accession>
<dbReference type="RefSeq" id="WP_072951450.1">
    <property type="nucleotide sequence ID" value="NZ_FRCT01000010.1"/>
</dbReference>
<name>A0A1M7KV61_RUMFL</name>
<keyword evidence="1" id="KW-1133">Transmembrane helix</keyword>
<dbReference type="InterPro" id="IPR007379">
    <property type="entry name" value="Tim44-like_dom"/>
</dbReference>
<evidence type="ECO:0000259" key="3">
    <source>
        <dbReference type="SMART" id="SM00978"/>
    </source>
</evidence>
<organism evidence="4 5">
    <name type="scientific">Ruminococcus flavefaciens</name>
    <dbReference type="NCBI Taxonomy" id="1265"/>
    <lineage>
        <taxon>Bacteria</taxon>
        <taxon>Bacillati</taxon>
        <taxon>Bacillota</taxon>
        <taxon>Clostridia</taxon>
        <taxon>Eubacteriales</taxon>
        <taxon>Oscillospiraceae</taxon>
        <taxon>Ruminococcus</taxon>
    </lineage>
</organism>
<dbReference type="EMBL" id="FRCT01000010">
    <property type="protein sequence ID" value="SHM69444.1"/>
    <property type="molecule type" value="Genomic_DNA"/>
</dbReference>
<dbReference type="AlphaFoldDB" id="A0A1M7KV61"/>
<gene>
    <name evidence="4" type="ORF">SAMN04487860_11067</name>
</gene>
<feature type="chain" id="PRO_5013133611" evidence="2">
    <location>
        <begin position="27"/>
        <end position="304"/>
    </location>
</feature>
<dbReference type="SUPFAM" id="SSF54427">
    <property type="entry name" value="NTF2-like"/>
    <property type="match status" value="1"/>
</dbReference>
<dbReference type="Gene3D" id="3.10.450.240">
    <property type="match status" value="1"/>
</dbReference>
<evidence type="ECO:0000313" key="4">
    <source>
        <dbReference type="EMBL" id="SHM69444.1"/>
    </source>
</evidence>
<feature type="domain" description="Tim44-like" evidence="3">
    <location>
        <begin position="114"/>
        <end position="297"/>
    </location>
</feature>
<evidence type="ECO:0000256" key="2">
    <source>
        <dbReference type="SAM" id="SignalP"/>
    </source>
</evidence>
<dbReference type="InterPro" id="IPR032710">
    <property type="entry name" value="NTF2-like_dom_sf"/>
</dbReference>
<evidence type="ECO:0000256" key="1">
    <source>
        <dbReference type="SAM" id="Phobius"/>
    </source>
</evidence>
<feature type="signal peptide" evidence="2">
    <location>
        <begin position="1"/>
        <end position="26"/>
    </location>
</feature>
<dbReference type="SMART" id="SM00978">
    <property type="entry name" value="Tim44"/>
    <property type="match status" value="1"/>
</dbReference>
<dbReference type="Proteomes" id="UP000184394">
    <property type="component" value="Unassembled WGS sequence"/>
</dbReference>
<keyword evidence="1" id="KW-0472">Membrane</keyword>
<protein>
    <submittedName>
        <fullName evidence="4">Tim44-like domain-containing protein</fullName>
    </submittedName>
</protein>
<sequence>MKKFFKFVPVIAILLCLIIIPLRSRADFGDFAGDSDYDSGGWDSDSWDSDYDSNDWDSDSSWDDDDDYSGSGSGSGTAFGLAAASIVLFTAFRIDRISKKQHHHTYNLKPKSDLRSIYEYLNVDPDFSTFDFREKVSNLYVRFQNEWQNKNIESLRPYMTSAMFAQMDRQLDKYRQNNQTNHIDRISVLDTDILGWKQEGNLDVIVISIETRIVDYVTDDNTGAIVRGSNTDEKFMTYEWTLVRTTGVKTSKSTGTTSQTCPYCGAHIDINQNTVCEYCGSVLTTDTFDWAVSNIKGISQHTKK</sequence>
<dbReference type="Pfam" id="PF04280">
    <property type="entry name" value="Tim44"/>
    <property type="match status" value="1"/>
</dbReference>
<keyword evidence="2" id="KW-0732">Signal</keyword>
<reference evidence="4 5" key="1">
    <citation type="submission" date="2016-11" db="EMBL/GenBank/DDBJ databases">
        <authorList>
            <person name="Jaros S."/>
            <person name="Januszkiewicz K."/>
            <person name="Wedrychowicz H."/>
        </authorList>
    </citation>
    <scope>NUCLEOTIDE SEQUENCE [LARGE SCALE GENOMIC DNA]</scope>
    <source>
        <strain evidence="4 5">Y1</strain>
    </source>
</reference>
<dbReference type="OrthoDB" id="1653848at2"/>
<proteinExistence type="predicted"/>
<evidence type="ECO:0000313" key="5">
    <source>
        <dbReference type="Proteomes" id="UP000184394"/>
    </source>
</evidence>
<feature type="transmembrane region" description="Helical" evidence="1">
    <location>
        <begin position="76"/>
        <end position="94"/>
    </location>
</feature>